<sequence>MKVLIVLVLAFLLCSLADAKKKKNGNKKKQSLKVCDPPLWNHELVDNWPLAGVLNTTQPKFELVVKRIGDDGRYIPKKQYGVVVRTRNGRGKILKMTGYYIFLDVEGNPDPNCTSLGYFKGSKLRKAGVPTVQPKCSGPLIMDRTGLRAVKRAGGGKWRAPRCGNIIMRAIVLAADGKQYHDNDSVDPQYQLLTKILRPATSD</sequence>
<keyword evidence="3" id="KW-1185">Reference proteome</keyword>
<organism evidence="2 3">
    <name type="scientific">Clavelina lepadiformis</name>
    <name type="common">Light-bulb sea squirt</name>
    <name type="synonym">Ascidia lepadiformis</name>
    <dbReference type="NCBI Taxonomy" id="159417"/>
    <lineage>
        <taxon>Eukaryota</taxon>
        <taxon>Metazoa</taxon>
        <taxon>Chordata</taxon>
        <taxon>Tunicata</taxon>
        <taxon>Ascidiacea</taxon>
        <taxon>Aplousobranchia</taxon>
        <taxon>Clavelinidae</taxon>
        <taxon>Clavelina</taxon>
    </lineage>
</organism>
<evidence type="ECO:0000313" key="3">
    <source>
        <dbReference type="Proteomes" id="UP001642483"/>
    </source>
</evidence>
<feature type="signal peptide" evidence="1">
    <location>
        <begin position="1"/>
        <end position="19"/>
    </location>
</feature>
<keyword evidence="1" id="KW-0732">Signal</keyword>
<protein>
    <submittedName>
        <fullName evidence="2">Uncharacterized protein</fullName>
    </submittedName>
</protein>
<dbReference type="Proteomes" id="UP001642483">
    <property type="component" value="Unassembled WGS sequence"/>
</dbReference>
<dbReference type="EMBL" id="CAWYQH010000097">
    <property type="protein sequence ID" value="CAK8683237.1"/>
    <property type="molecule type" value="Genomic_DNA"/>
</dbReference>
<evidence type="ECO:0000313" key="2">
    <source>
        <dbReference type="EMBL" id="CAK8683237.1"/>
    </source>
</evidence>
<feature type="chain" id="PRO_5046770351" evidence="1">
    <location>
        <begin position="20"/>
        <end position="203"/>
    </location>
</feature>
<name>A0ABP0FUE7_CLALP</name>
<proteinExistence type="predicted"/>
<reference evidence="2 3" key="1">
    <citation type="submission" date="2024-02" db="EMBL/GenBank/DDBJ databases">
        <authorList>
            <person name="Daric V."/>
            <person name="Darras S."/>
        </authorList>
    </citation>
    <scope>NUCLEOTIDE SEQUENCE [LARGE SCALE GENOMIC DNA]</scope>
</reference>
<comment type="caution">
    <text evidence="2">The sequence shown here is derived from an EMBL/GenBank/DDBJ whole genome shotgun (WGS) entry which is preliminary data.</text>
</comment>
<gene>
    <name evidence="2" type="ORF">CVLEPA_LOCUS14331</name>
</gene>
<evidence type="ECO:0000256" key="1">
    <source>
        <dbReference type="SAM" id="SignalP"/>
    </source>
</evidence>
<accession>A0ABP0FUE7</accession>